<evidence type="ECO:0000256" key="4">
    <source>
        <dbReference type="SAM" id="MobiDB-lite"/>
    </source>
</evidence>
<dbReference type="PANTHER" id="PTHR12169:SF2">
    <property type="entry name" value="AFG1P"/>
    <property type="match status" value="1"/>
</dbReference>
<name>S8FTP7_FOMSC</name>
<proteinExistence type="inferred from homology"/>
<dbReference type="eggNOG" id="KOG2383">
    <property type="taxonomic scope" value="Eukaryota"/>
</dbReference>
<dbReference type="AlphaFoldDB" id="S8FTP7"/>
<accession>S8FTP7</accession>
<dbReference type="NCBIfam" id="NF040713">
    <property type="entry name" value="ZapE"/>
    <property type="match status" value="1"/>
</dbReference>
<dbReference type="GO" id="GO:0016887">
    <property type="term" value="F:ATP hydrolysis activity"/>
    <property type="evidence" value="ECO:0007669"/>
    <property type="project" value="InterPro"/>
</dbReference>
<dbReference type="GO" id="GO:0005524">
    <property type="term" value="F:ATP binding"/>
    <property type="evidence" value="ECO:0007669"/>
    <property type="project" value="UniProtKB-KW"/>
</dbReference>
<dbReference type="Proteomes" id="UP000015241">
    <property type="component" value="Unassembled WGS sequence"/>
</dbReference>
<feature type="compositionally biased region" description="Polar residues" evidence="4">
    <location>
        <begin position="705"/>
        <end position="715"/>
    </location>
</feature>
<gene>
    <name evidence="5" type="ORF">FOMPIDRAFT_1113592</name>
</gene>
<dbReference type="HOGENOM" id="CLU_008681_7_0_1"/>
<evidence type="ECO:0000256" key="3">
    <source>
        <dbReference type="ARBA" id="ARBA00022840"/>
    </source>
</evidence>
<protein>
    <recommendedName>
        <fullName evidence="7">AAA+ ATPase domain-containing protein</fullName>
    </recommendedName>
</protein>
<evidence type="ECO:0008006" key="7">
    <source>
        <dbReference type="Google" id="ProtNLM"/>
    </source>
</evidence>
<evidence type="ECO:0000256" key="1">
    <source>
        <dbReference type="ARBA" id="ARBA00010322"/>
    </source>
</evidence>
<feature type="region of interest" description="Disordered" evidence="4">
    <location>
        <begin position="604"/>
        <end position="655"/>
    </location>
</feature>
<dbReference type="GO" id="GO:0005739">
    <property type="term" value="C:mitochondrion"/>
    <property type="evidence" value="ECO:0007669"/>
    <property type="project" value="TreeGrafter"/>
</dbReference>
<keyword evidence="6" id="KW-1185">Reference proteome</keyword>
<organism evidence="5 6">
    <name type="scientific">Fomitopsis schrenkii</name>
    <name type="common">Brown rot fungus</name>
    <dbReference type="NCBI Taxonomy" id="2126942"/>
    <lineage>
        <taxon>Eukaryota</taxon>
        <taxon>Fungi</taxon>
        <taxon>Dikarya</taxon>
        <taxon>Basidiomycota</taxon>
        <taxon>Agaricomycotina</taxon>
        <taxon>Agaricomycetes</taxon>
        <taxon>Polyporales</taxon>
        <taxon>Fomitopsis</taxon>
    </lineage>
</organism>
<dbReference type="InterPro" id="IPR005654">
    <property type="entry name" value="ATPase_AFG1-like"/>
</dbReference>
<dbReference type="InParanoid" id="S8FTP7"/>
<dbReference type="SUPFAM" id="SSF52540">
    <property type="entry name" value="P-loop containing nucleoside triphosphate hydrolases"/>
    <property type="match status" value="1"/>
</dbReference>
<dbReference type="Pfam" id="PF03969">
    <property type="entry name" value="AFG1_ATPase"/>
    <property type="match status" value="1"/>
</dbReference>
<sequence length="715" mass="79428">MPHFTWCRSGLNVTSSHSRWVSGAPHQRCNVSVSSRRWYALDTTKSRPDVSGLPQQLDLLERYRGLVVLGRLSYAEEQIRVIFQLRRLQRNLDGYAPPALASRYLHHSIPTDSNGVMQPWWKPTETSESTIESDARPGQGALVRILTHAEEIAALTTPKGILLTGPPGSGKSFLIDLWYAAMPTPYKARKHYSELVLEVYRAVWEETRVRMASVHPADPSASEEGEAAGATPWTRSLRDTWRGLLERGKLPTRWVRKATRLGTSVGPPPIAFVVAQRLILRHWLLVFDEVQLLDVSSATLLADVLSWFWRMGGVVVGSSNKVPDDLYKNGVQRERLEPFVEALKARCPVVLMRSEKDWRVERSKRTEGNTVSWYVSGQEAGFQRRIASFVDCNAEQMPADILVFGRRIHVPWSAGGVCRFTFAQLCEESLGPADYITLAATYHTVAIADIPILKLSDKNQARRFISLIDALYEARCRIVCLAQSKPEQLFFPDAPSMMSDVVPGDSSGSYSHDIDVMMAEAVAETQDVYRPNVSAYDAPSMAEAPKPPTSALALDTLSIFSGKDEQFAFKRALSRLLEMTSESYAREETWTPLPAGLRKWERSVAHADTTSSSTGRSRTATHWERPRGSVGSGDFAGEAANEGISAPIGNRPEAPRLDEAHIWGVREDWGKRAKDWGQGAKAYESSGRTRGPNSEEIPGGHSPADRSSGNRADKS</sequence>
<evidence type="ECO:0000313" key="5">
    <source>
        <dbReference type="EMBL" id="EPT04576.1"/>
    </source>
</evidence>
<dbReference type="STRING" id="743788.S8FTP7"/>
<comment type="similarity">
    <text evidence="1">Belongs to the AFG1 ATPase family.</text>
</comment>
<feature type="compositionally biased region" description="Low complexity" evidence="4">
    <location>
        <begin position="609"/>
        <end position="618"/>
    </location>
</feature>
<dbReference type="EMBL" id="KE504126">
    <property type="protein sequence ID" value="EPT04576.1"/>
    <property type="molecule type" value="Genomic_DNA"/>
</dbReference>
<dbReference type="InterPro" id="IPR027417">
    <property type="entry name" value="P-loop_NTPase"/>
</dbReference>
<dbReference type="PANTHER" id="PTHR12169">
    <property type="entry name" value="ATPASE N2B"/>
    <property type="match status" value="1"/>
</dbReference>
<keyword evidence="2" id="KW-0547">Nucleotide-binding</keyword>
<evidence type="ECO:0000256" key="2">
    <source>
        <dbReference type="ARBA" id="ARBA00022741"/>
    </source>
</evidence>
<reference evidence="5 6" key="1">
    <citation type="journal article" date="2012" name="Science">
        <title>The Paleozoic origin of enzymatic lignin decomposition reconstructed from 31 fungal genomes.</title>
        <authorList>
            <person name="Floudas D."/>
            <person name="Binder M."/>
            <person name="Riley R."/>
            <person name="Barry K."/>
            <person name="Blanchette R.A."/>
            <person name="Henrissat B."/>
            <person name="Martinez A.T."/>
            <person name="Otillar R."/>
            <person name="Spatafora J.W."/>
            <person name="Yadav J.S."/>
            <person name="Aerts A."/>
            <person name="Benoit I."/>
            <person name="Boyd A."/>
            <person name="Carlson A."/>
            <person name="Copeland A."/>
            <person name="Coutinho P.M."/>
            <person name="de Vries R.P."/>
            <person name="Ferreira P."/>
            <person name="Findley K."/>
            <person name="Foster B."/>
            <person name="Gaskell J."/>
            <person name="Glotzer D."/>
            <person name="Gorecki P."/>
            <person name="Heitman J."/>
            <person name="Hesse C."/>
            <person name="Hori C."/>
            <person name="Igarashi K."/>
            <person name="Jurgens J.A."/>
            <person name="Kallen N."/>
            <person name="Kersten P."/>
            <person name="Kohler A."/>
            <person name="Kuees U."/>
            <person name="Kumar T.K.A."/>
            <person name="Kuo A."/>
            <person name="LaButti K."/>
            <person name="Larrondo L.F."/>
            <person name="Lindquist E."/>
            <person name="Ling A."/>
            <person name="Lombard V."/>
            <person name="Lucas S."/>
            <person name="Lundell T."/>
            <person name="Martin R."/>
            <person name="McLaughlin D.J."/>
            <person name="Morgenstern I."/>
            <person name="Morin E."/>
            <person name="Murat C."/>
            <person name="Nagy L.G."/>
            <person name="Nolan M."/>
            <person name="Ohm R.A."/>
            <person name="Patyshakuliyeva A."/>
            <person name="Rokas A."/>
            <person name="Ruiz-Duenas F.J."/>
            <person name="Sabat G."/>
            <person name="Salamov A."/>
            <person name="Samejima M."/>
            <person name="Schmutz J."/>
            <person name="Slot J.C."/>
            <person name="St John F."/>
            <person name="Stenlid J."/>
            <person name="Sun H."/>
            <person name="Sun S."/>
            <person name="Syed K."/>
            <person name="Tsang A."/>
            <person name="Wiebenga A."/>
            <person name="Young D."/>
            <person name="Pisabarro A."/>
            <person name="Eastwood D.C."/>
            <person name="Martin F."/>
            <person name="Cullen D."/>
            <person name="Grigoriev I.V."/>
            <person name="Hibbett D.S."/>
        </authorList>
    </citation>
    <scope>NUCLEOTIDE SEQUENCE</scope>
    <source>
        <strain evidence="6">FP-58527</strain>
    </source>
</reference>
<evidence type="ECO:0000313" key="6">
    <source>
        <dbReference type="Proteomes" id="UP000015241"/>
    </source>
</evidence>
<dbReference type="OrthoDB" id="2193432at2759"/>
<keyword evidence="3" id="KW-0067">ATP-binding</keyword>
<feature type="region of interest" description="Disordered" evidence="4">
    <location>
        <begin position="670"/>
        <end position="715"/>
    </location>
</feature>